<evidence type="ECO:0000313" key="2">
    <source>
        <dbReference type="EMBL" id="TFE88629.1"/>
    </source>
</evidence>
<dbReference type="RefSeq" id="WP_134752032.1">
    <property type="nucleotide sequence ID" value="NZ_MYFO02000002.1"/>
</dbReference>
<keyword evidence="3" id="KW-1185">Reference proteome</keyword>
<dbReference type="Proteomes" id="UP000298246">
    <property type="component" value="Unassembled WGS sequence"/>
</dbReference>
<reference evidence="2 3" key="1">
    <citation type="submission" date="2017-03" db="EMBL/GenBank/DDBJ databases">
        <title>Isolation of Levoglucosan Utilizing Bacteria.</title>
        <authorList>
            <person name="Arya A.S."/>
        </authorList>
    </citation>
    <scope>NUCLEOTIDE SEQUENCE [LARGE SCALE GENOMIC DNA]</scope>
    <source>
        <strain evidence="2 3">MEC069</strain>
    </source>
</reference>
<sequence>MTGKQTETIEVDLLLEALYRKYGYDFRHYARSSLLRRLHNSREKAGAANLAELIPRVLHDEAFVNRMLLDMSVTVTEMFRDPEFFQELRRKVIPLLKTYPFVKIWHAGCATGEEVYSMAIMLKEEGFYNRVQIYATDINQESLQKAEAGIYSLEHMRTYAGNYIKSGGKAAFSDYYFAKYQMAKMNEDLKKNIVFSAHNLVTDHAFGDMHLILCRNVLIYFDRHLQDQVLQLFDSSLVHRGFLCLGSKESIEFSDTRDHYEPISAKWRIFRKQLQLQG</sequence>
<comment type="caution">
    <text evidence="2">The sequence shown here is derived from an EMBL/GenBank/DDBJ whole genome shotgun (WGS) entry which is preliminary data.</text>
</comment>
<dbReference type="SUPFAM" id="SSF47757">
    <property type="entry name" value="Chemotaxis receptor methyltransferase CheR, N-terminal domain"/>
    <property type="match status" value="1"/>
</dbReference>
<dbReference type="InterPro" id="IPR022641">
    <property type="entry name" value="CheR_N"/>
</dbReference>
<name>A0A4Y8Q3N9_9BACL</name>
<dbReference type="Pfam" id="PF03705">
    <property type="entry name" value="CheR_N"/>
    <property type="match status" value="1"/>
</dbReference>
<accession>A0A4Y8Q3N9</accession>
<dbReference type="PANTHER" id="PTHR24422:SF8">
    <property type="entry name" value="CHEMOTAXIS PROTEIN"/>
    <property type="match status" value="1"/>
</dbReference>
<dbReference type="Gene3D" id="3.40.50.150">
    <property type="entry name" value="Vaccinia Virus protein VP39"/>
    <property type="match status" value="1"/>
</dbReference>
<evidence type="ECO:0000313" key="3">
    <source>
        <dbReference type="Proteomes" id="UP000298246"/>
    </source>
</evidence>
<dbReference type="PANTHER" id="PTHR24422">
    <property type="entry name" value="CHEMOTAXIS PROTEIN METHYLTRANSFERASE"/>
    <property type="match status" value="1"/>
</dbReference>
<gene>
    <name evidence="2" type="ORF">B5M42_09280</name>
</gene>
<feature type="domain" description="CheR-type methyltransferase" evidence="1">
    <location>
        <begin position="10"/>
        <end position="273"/>
    </location>
</feature>
<dbReference type="OrthoDB" id="9816309at2"/>
<evidence type="ECO:0000259" key="1">
    <source>
        <dbReference type="PROSITE" id="PS50123"/>
    </source>
</evidence>
<dbReference type="AlphaFoldDB" id="A0A4Y8Q3N9"/>
<organism evidence="2 3">
    <name type="scientific">Paenibacillus athensensis</name>
    <dbReference type="NCBI Taxonomy" id="1967502"/>
    <lineage>
        <taxon>Bacteria</taxon>
        <taxon>Bacillati</taxon>
        <taxon>Bacillota</taxon>
        <taxon>Bacilli</taxon>
        <taxon>Bacillales</taxon>
        <taxon>Paenibacillaceae</taxon>
        <taxon>Paenibacillus</taxon>
    </lineage>
</organism>
<dbReference type="PROSITE" id="PS50123">
    <property type="entry name" value="CHER"/>
    <property type="match status" value="1"/>
</dbReference>
<dbReference type="SUPFAM" id="SSF53335">
    <property type="entry name" value="S-adenosyl-L-methionine-dependent methyltransferases"/>
    <property type="match status" value="1"/>
</dbReference>
<dbReference type="InterPro" id="IPR050903">
    <property type="entry name" value="Bact_Chemotaxis_MeTrfase"/>
</dbReference>
<dbReference type="SMART" id="SM00138">
    <property type="entry name" value="MeTrc"/>
    <property type="match status" value="1"/>
</dbReference>
<dbReference type="GO" id="GO:0008757">
    <property type="term" value="F:S-adenosylmethionine-dependent methyltransferase activity"/>
    <property type="evidence" value="ECO:0007669"/>
    <property type="project" value="InterPro"/>
</dbReference>
<dbReference type="Pfam" id="PF01739">
    <property type="entry name" value="CheR"/>
    <property type="match status" value="1"/>
</dbReference>
<protein>
    <submittedName>
        <fullName evidence="2">Chemotaxis protein CheR</fullName>
    </submittedName>
</protein>
<dbReference type="InterPro" id="IPR029063">
    <property type="entry name" value="SAM-dependent_MTases_sf"/>
</dbReference>
<dbReference type="EMBL" id="MYFO01000009">
    <property type="protein sequence ID" value="TFE88629.1"/>
    <property type="molecule type" value="Genomic_DNA"/>
</dbReference>
<dbReference type="PRINTS" id="PR00996">
    <property type="entry name" value="CHERMTFRASE"/>
</dbReference>
<dbReference type="InterPro" id="IPR022642">
    <property type="entry name" value="CheR_C"/>
</dbReference>
<proteinExistence type="predicted"/>
<dbReference type="InterPro" id="IPR000780">
    <property type="entry name" value="CheR_MeTrfase"/>
</dbReference>